<proteinExistence type="predicted"/>
<dbReference type="GO" id="GO:0005737">
    <property type="term" value="C:cytoplasm"/>
    <property type="evidence" value="ECO:0007669"/>
    <property type="project" value="TreeGrafter"/>
</dbReference>
<dbReference type="InterPro" id="IPR030381">
    <property type="entry name" value="G_DYNAMIN_dom"/>
</dbReference>
<dbReference type="GO" id="GO:0016020">
    <property type="term" value="C:membrane"/>
    <property type="evidence" value="ECO:0007669"/>
    <property type="project" value="TreeGrafter"/>
</dbReference>
<keyword evidence="2" id="KW-0342">GTP-binding</keyword>
<dbReference type="Gene3D" id="1.20.120.1240">
    <property type="entry name" value="Dynamin, middle domain"/>
    <property type="match status" value="1"/>
</dbReference>
<reference evidence="4" key="1">
    <citation type="submission" date="2021-02" db="EMBL/GenBank/DDBJ databases">
        <authorList>
            <person name="Nowell W R."/>
        </authorList>
    </citation>
    <scope>NUCLEOTIDE SEQUENCE</scope>
</reference>
<protein>
    <recommendedName>
        <fullName evidence="3">Dynamin-type G domain-containing protein</fullName>
    </recommendedName>
</protein>
<dbReference type="Pfam" id="PF02212">
    <property type="entry name" value="GED"/>
    <property type="match status" value="1"/>
</dbReference>
<sequence length="668" mass="76731">MLAEELNNLESRRLLSIVDQVREILHREKISLPHIVVVGDQSAGKSSVLEALSGIQLPRGQNICTRCPLELRMKNTSGDEFAEIHCDGVDDMRLSDFGTISSHVFECTNKLAGTNMGVSSSPIYLTVYKKDIQEDLTLIDLPGITRNAVGDQPENIYERIVDLIIKYIKEPTAIVLHVIPSSEDFTNSESMKICKIHDPNSDRQLIAVSKIDKYDKGIGHKLQGMGPGSMALKLGCVAVLNRTPEQIEDNVSFSRMRQLEQQFFQRTEAFQHVPTQYLGCEQLIKRLVAIQQTRIRSTLPGILNELKCQIKQKKCELKNMPEAITSEIECWTLYEGLVKKYRDLVYARVHGVHDYDMQLTMEVSAGDSCNLNPDQIANQMTADGFDDRIAFQLHKKHKEFAKEISHSFSQFFKKAYRDYVLKLLEENAGVALPNFPSFSIIERLYHYEHRNFREPCECLIENYVTYLKEVLLKLLNQIFDKKATYKDYLIHKLTDIIIRALDESEEHCNDDITKMLSIEKRVFTLNHYYMDTVNKIKANVHEYIESNKSQGLFGVIRPKAIKNVAANDFEIDFSDVSNEHQAALDVQIAIKAYCHVVEKRVVDQATQLCYFWFVDKCVMKLDSKFSSTFTSATLFEWMREPFEQQQKRENLRKSIQSMEKALSTGLNT</sequence>
<dbReference type="Pfam" id="PF00350">
    <property type="entry name" value="Dynamin_N"/>
    <property type="match status" value="1"/>
</dbReference>
<dbReference type="Gene3D" id="3.40.50.300">
    <property type="entry name" value="P-loop containing nucleotide triphosphate hydrolases"/>
    <property type="match status" value="1"/>
</dbReference>
<dbReference type="AlphaFoldDB" id="A0A819G1X6"/>
<dbReference type="InterPro" id="IPR022812">
    <property type="entry name" value="Dynamin"/>
</dbReference>
<dbReference type="GO" id="GO:0008017">
    <property type="term" value="F:microtubule binding"/>
    <property type="evidence" value="ECO:0007669"/>
    <property type="project" value="TreeGrafter"/>
</dbReference>
<name>A0A819G1X6_9BILA</name>
<dbReference type="Proteomes" id="UP000663866">
    <property type="component" value="Unassembled WGS sequence"/>
</dbReference>
<dbReference type="PANTHER" id="PTHR11566:SF173">
    <property type="entry name" value="DYNAMIN-RELATED PROTEIN 4C"/>
    <property type="match status" value="1"/>
</dbReference>
<dbReference type="InterPro" id="IPR001401">
    <property type="entry name" value="Dynamin_GTPase"/>
</dbReference>
<dbReference type="PROSITE" id="PS51718">
    <property type="entry name" value="G_DYNAMIN_2"/>
    <property type="match status" value="1"/>
</dbReference>
<dbReference type="GO" id="GO:0005525">
    <property type="term" value="F:GTP binding"/>
    <property type="evidence" value="ECO:0007669"/>
    <property type="project" value="InterPro"/>
</dbReference>
<dbReference type="SMART" id="SM00053">
    <property type="entry name" value="DYNc"/>
    <property type="match status" value="1"/>
</dbReference>
<dbReference type="PRINTS" id="PR00195">
    <property type="entry name" value="DYNAMIN"/>
</dbReference>
<dbReference type="InterPro" id="IPR027417">
    <property type="entry name" value="P-loop_NTPase"/>
</dbReference>
<dbReference type="SUPFAM" id="SSF52540">
    <property type="entry name" value="P-loop containing nucleoside triphosphate hydrolases"/>
    <property type="match status" value="1"/>
</dbReference>
<dbReference type="InterPro" id="IPR045063">
    <property type="entry name" value="Dynamin_N"/>
</dbReference>
<dbReference type="EMBL" id="CAJOBG010000943">
    <property type="protein sequence ID" value="CAF3876061.1"/>
    <property type="molecule type" value="Genomic_DNA"/>
</dbReference>
<dbReference type="CDD" id="cd08771">
    <property type="entry name" value="DLP_1"/>
    <property type="match status" value="1"/>
</dbReference>
<evidence type="ECO:0000256" key="1">
    <source>
        <dbReference type="ARBA" id="ARBA00022741"/>
    </source>
</evidence>
<keyword evidence="1" id="KW-0547">Nucleotide-binding</keyword>
<comment type="caution">
    <text evidence="4">The sequence shown here is derived from an EMBL/GenBank/DDBJ whole genome shotgun (WGS) entry which is preliminary data.</text>
</comment>
<dbReference type="Pfam" id="PF01031">
    <property type="entry name" value="Dynamin_M"/>
    <property type="match status" value="1"/>
</dbReference>
<dbReference type="PANTHER" id="PTHR11566">
    <property type="entry name" value="DYNAMIN"/>
    <property type="match status" value="1"/>
</dbReference>
<accession>A0A819G1X6</accession>
<evidence type="ECO:0000256" key="2">
    <source>
        <dbReference type="ARBA" id="ARBA00023134"/>
    </source>
</evidence>
<dbReference type="InterPro" id="IPR003130">
    <property type="entry name" value="GED"/>
</dbReference>
<dbReference type="GO" id="GO:0005874">
    <property type="term" value="C:microtubule"/>
    <property type="evidence" value="ECO:0007669"/>
    <property type="project" value="TreeGrafter"/>
</dbReference>
<dbReference type="InterPro" id="IPR000375">
    <property type="entry name" value="Dynamin_stalk"/>
</dbReference>
<keyword evidence="5" id="KW-1185">Reference proteome</keyword>
<dbReference type="GO" id="GO:0003924">
    <property type="term" value="F:GTPase activity"/>
    <property type="evidence" value="ECO:0007669"/>
    <property type="project" value="InterPro"/>
</dbReference>
<feature type="domain" description="Dynamin-type G" evidence="3">
    <location>
        <begin position="29"/>
        <end position="300"/>
    </location>
</feature>
<gene>
    <name evidence="4" type="ORF">OVN521_LOCUS8202</name>
</gene>
<evidence type="ECO:0000259" key="3">
    <source>
        <dbReference type="PROSITE" id="PS51718"/>
    </source>
</evidence>
<evidence type="ECO:0000313" key="4">
    <source>
        <dbReference type="EMBL" id="CAF3876061.1"/>
    </source>
</evidence>
<evidence type="ECO:0000313" key="5">
    <source>
        <dbReference type="Proteomes" id="UP000663866"/>
    </source>
</evidence>
<organism evidence="4 5">
    <name type="scientific">Rotaria magnacalcarata</name>
    <dbReference type="NCBI Taxonomy" id="392030"/>
    <lineage>
        <taxon>Eukaryota</taxon>
        <taxon>Metazoa</taxon>
        <taxon>Spiralia</taxon>
        <taxon>Gnathifera</taxon>
        <taxon>Rotifera</taxon>
        <taxon>Eurotatoria</taxon>
        <taxon>Bdelloidea</taxon>
        <taxon>Philodinida</taxon>
        <taxon>Philodinidae</taxon>
        <taxon>Rotaria</taxon>
    </lineage>
</organism>